<proteinExistence type="predicted"/>
<evidence type="ECO:0000256" key="1">
    <source>
        <dbReference type="SAM" id="SignalP"/>
    </source>
</evidence>
<evidence type="ECO:0000313" key="2">
    <source>
        <dbReference type="EMBL" id="TCC16331.1"/>
    </source>
</evidence>
<evidence type="ECO:0000313" key="3">
    <source>
        <dbReference type="Proteomes" id="UP000292695"/>
    </source>
</evidence>
<organism evidence="2 3">
    <name type="scientific">Kribbella sindirgiensis</name>
    <dbReference type="NCBI Taxonomy" id="1124744"/>
    <lineage>
        <taxon>Bacteria</taxon>
        <taxon>Bacillati</taxon>
        <taxon>Actinomycetota</taxon>
        <taxon>Actinomycetes</taxon>
        <taxon>Propionibacteriales</taxon>
        <taxon>Kribbellaceae</taxon>
        <taxon>Kribbella</taxon>
    </lineage>
</organism>
<dbReference type="EMBL" id="SJKA01000029">
    <property type="protein sequence ID" value="TCC16331.1"/>
    <property type="molecule type" value="Genomic_DNA"/>
</dbReference>
<reference evidence="2 3" key="1">
    <citation type="submission" date="2019-02" db="EMBL/GenBank/DDBJ databases">
        <title>Kribbella capetownensis sp. nov. and Kribbella speibonae sp. nov., isolated from soil.</title>
        <authorList>
            <person name="Curtis S.M."/>
            <person name="Norton I."/>
            <person name="Everest G.J."/>
            <person name="Meyers P.R."/>
        </authorList>
    </citation>
    <scope>NUCLEOTIDE SEQUENCE [LARGE SCALE GENOMIC DNA]</scope>
    <source>
        <strain evidence="2 3">DSM 27082</strain>
    </source>
</reference>
<keyword evidence="1" id="KW-0732">Signal</keyword>
<feature type="signal peptide" evidence="1">
    <location>
        <begin position="1"/>
        <end position="26"/>
    </location>
</feature>
<sequence>MRVPQVVAATTAAVLVLTATATPADADAARPKCAVPIVAKVFDHDQTGGWWAITVDMHCDNYKYTKEFVLSVYNRRTREPYFFQTLPTTVSRYHKVVTVPSTPPSAKESACVDASAAIFGPNEDPLNSERTYDCFPTASPA</sequence>
<protein>
    <recommendedName>
        <fullName evidence="4">Secreted protein</fullName>
    </recommendedName>
</protein>
<comment type="caution">
    <text evidence="2">The sequence shown here is derived from an EMBL/GenBank/DDBJ whole genome shotgun (WGS) entry which is preliminary data.</text>
</comment>
<dbReference type="OrthoDB" id="3829301at2"/>
<dbReference type="AlphaFoldDB" id="A0A4R0I1L7"/>
<name>A0A4R0I1L7_9ACTN</name>
<keyword evidence="3" id="KW-1185">Reference proteome</keyword>
<evidence type="ECO:0008006" key="4">
    <source>
        <dbReference type="Google" id="ProtNLM"/>
    </source>
</evidence>
<dbReference type="RefSeq" id="WP_131296538.1">
    <property type="nucleotide sequence ID" value="NZ_SJKA01000029.1"/>
</dbReference>
<accession>A0A4R0I1L7</accession>
<gene>
    <name evidence="2" type="ORF">E0H50_40830</name>
</gene>
<feature type="chain" id="PRO_5020645293" description="Secreted protein" evidence="1">
    <location>
        <begin position="27"/>
        <end position="141"/>
    </location>
</feature>
<dbReference type="Proteomes" id="UP000292695">
    <property type="component" value="Unassembled WGS sequence"/>
</dbReference>